<protein>
    <submittedName>
        <fullName evidence="1">Uncharacterized protein</fullName>
    </submittedName>
</protein>
<dbReference type="Proteomes" id="UP001305779">
    <property type="component" value="Unassembled WGS sequence"/>
</dbReference>
<comment type="caution">
    <text evidence="1">The sequence shown here is derived from an EMBL/GenBank/DDBJ whole genome shotgun (WGS) entry which is preliminary data.</text>
</comment>
<evidence type="ECO:0000313" key="2">
    <source>
        <dbReference type="Proteomes" id="UP001305779"/>
    </source>
</evidence>
<proteinExistence type="predicted"/>
<name>A0ABR0ECF6_ZASCE</name>
<organism evidence="1 2">
    <name type="scientific">Zasmidium cellare</name>
    <name type="common">Wine cellar mold</name>
    <name type="synonym">Racodium cellare</name>
    <dbReference type="NCBI Taxonomy" id="395010"/>
    <lineage>
        <taxon>Eukaryota</taxon>
        <taxon>Fungi</taxon>
        <taxon>Dikarya</taxon>
        <taxon>Ascomycota</taxon>
        <taxon>Pezizomycotina</taxon>
        <taxon>Dothideomycetes</taxon>
        <taxon>Dothideomycetidae</taxon>
        <taxon>Mycosphaerellales</taxon>
        <taxon>Mycosphaerellaceae</taxon>
        <taxon>Zasmidium</taxon>
    </lineage>
</organism>
<accession>A0ABR0ECF6</accession>
<reference evidence="1 2" key="1">
    <citation type="journal article" date="2023" name="G3 (Bethesda)">
        <title>A chromosome-level genome assembly of Zasmidium syzygii isolated from banana leaves.</title>
        <authorList>
            <person name="van Westerhoven A.C."/>
            <person name="Mehrabi R."/>
            <person name="Talebi R."/>
            <person name="Steentjes M.B.F."/>
            <person name="Corcolon B."/>
            <person name="Chong P.A."/>
            <person name="Kema G.H.J."/>
            <person name="Seidl M.F."/>
        </authorList>
    </citation>
    <scope>NUCLEOTIDE SEQUENCE [LARGE SCALE GENOMIC DNA]</scope>
    <source>
        <strain evidence="1 2">P124</strain>
    </source>
</reference>
<evidence type="ECO:0000313" key="1">
    <source>
        <dbReference type="EMBL" id="KAK4499190.1"/>
    </source>
</evidence>
<dbReference type="EMBL" id="JAXOVC010000007">
    <property type="protein sequence ID" value="KAK4499190.1"/>
    <property type="molecule type" value="Genomic_DNA"/>
</dbReference>
<keyword evidence="2" id="KW-1185">Reference proteome</keyword>
<gene>
    <name evidence="1" type="ORF">PRZ48_009703</name>
</gene>
<sequence length="145" mass="15748">MATWGNVLIKVDSRGHATPYYTPPEPTPANPAAGFGGLFIQGDTMVVSDIITESFAVFDLRSKTPQPYFAHPTNVPAGYKPLFCDSLYAPARYHGRIALCADDFVNGTGGIVAYASNDNWQTADSEDLGSWLAMELKARFPEILT</sequence>